<dbReference type="SUPFAM" id="SSF88659">
    <property type="entry name" value="Sigma3 and sigma4 domains of RNA polymerase sigma factors"/>
    <property type="match status" value="1"/>
</dbReference>
<evidence type="ECO:0000259" key="6">
    <source>
        <dbReference type="Pfam" id="PF08281"/>
    </source>
</evidence>
<sequence>MINFTELYDKTIDKLFAFGEKFTSDREMIKDCIQDVFVKLYTKKNELDTVINIESYLYVSLRNRINDEFRHNNHTYENEINDNNIKTLFDESDAFNLECIEEERKKTDKLNEFVKCLSPRQQQIIHLYYIEQRKYDDICRIMGINYQSVRNLMHRSLLKLRFMAAKTEAI</sequence>
<keyword evidence="4" id="KW-0804">Transcription</keyword>
<dbReference type="InterPro" id="IPR036388">
    <property type="entry name" value="WH-like_DNA-bd_sf"/>
</dbReference>
<dbReference type="InterPro" id="IPR039425">
    <property type="entry name" value="RNA_pol_sigma-70-like"/>
</dbReference>
<dbReference type="CDD" id="cd06171">
    <property type="entry name" value="Sigma70_r4"/>
    <property type="match status" value="1"/>
</dbReference>
<feature type="domain" description="RNA polymerase sigma-70 region 2" evidence="5">
    <location>
        <begin position="7"/>
        <end position="73"/>
    </location>
</feature>
<dbReference type="Pfam" id="PF08281">
    <property type="entry name" value="Sigma70_r4_2"/>
    <property type="match status" value="1"/>
</dbReference>
<keyword evidence="8" id="KW-1185">Reference proteome</keyword>
<keyword evidence="2" id="KW-0805">Transcription regulation</keyword>
<keyword evidence="3" id="KW-0731">Sigma factor</keyword>
<evidence type="ECO:0000256" key="2">
    <source>
        <dbReference type="ARBA" id="ARBA00023015"/>
    </source>
</evidence>
<dbReference type="Pfam" id="PF04542">
    <property type="entry name" value="Sigma70_r2"/>
    <property type="match status" value="1"/>
</dbReference>
<evidence type="ECO:0000313" key="8">
    <source>
        <dbReference type="Proteomes" id="UP000706891"/>
    </source>
</evidence>
<dbReference type="InterPro" id="IPR007627">
    <property type="entry name" value="RNA_pol_sigma70_r2"/>
</dbReference>
<comment type="caution">
    <text evidence="7">The sequence shown here is derived from an EMBL/GenBank/DDBJ whole genome shotgun (WGS) entry which is preliminary data.</text>
</comment>
<dbReference type="InterPro" id="IPR013249">
    <property type="entry name" value="RNA_pol_sigma70_r4_t2"/>
</dbReference>
<dbReference type="InterPro" id="IPR013325">
    <property type="entry name" value="RNA_pol_sigma_r2"/>
</dbReference>
<evidence type="ECO:0000256" key="1">
    <source>
        <dbReference type="ARBA" id="ARBA00010641"/>
    </source>
</evidence>
<dbReference type="AlphaFoldDB" id="A0A939B744"/>
<comment type="similarity">
    <text evidence="1">Belongs to the sigma-70 factor family. ECF subfamily.</text>
</comment>
<dbReference type="PANTHER" id="PTHR43133">
    <property type="entry name" value="RNA POLYMERASE ECF-TYPE SIGMA FACTO"/>
    <property type="match status" value="1"/>
</dbReference>
<evidence type="ECO:0000313" key="7">
    <source>
        <dbReference type="EMBL" id="MBM6673210.1"/>
    </source>
</evidence>
<evidence type="ECO:0000259" key="5">
    <source>
        <dbReference type="Pfam" id="PF04542"/>
    </source>
</evidence>
<dbReference type="SUPFAM" id="SSF88946">
    <property type="entry name" value="Sigma2 domain of RNA polymerase sigma factors"/>
    <property type="match status" value="1"/>
</dbReference>
<gene>
    <name evidence="7" type="ORF">H6A34_04880</name>
</gene>
<organism evidence="7 8">
    <name type="scientific">Marseilla massiliensis</name>
    <dbReference type="NCBI Taxonomy" id="1841864"/>
    <lineage>
        <taxon>Bacteria</taxon>
        <taxon>Pseudomonadati</taxon>
        <taxon>Bacteroidota</taxon>
        <taxon>Bacteroidia</taxon>
        <taxon>Bacteroidales</taxon>
        <taxon>Prevotellaceae</taxon>
        <taxon>Marseilla</taxon>
    </lineage>
</organism>
<dbReference type="GO" id="GO:0003677">
    <property type="term" value="F:DNA binding"/>
    <property type="evidence" value="ECO:0007669"/>
    <property type="project" value="InterPro"/>
</dbReference>
<dbReference type="PANTHER" id="PTHR43133:SF46">
    <property type="entry name" value="RNA POLYMERASE SIGMA-70 FACTOR ECF SUBFAMILY"/>
    <property type="match status" value="1"/>
</dbReference>
<dbReference type="InterPro" id="IPR014284">
    <property type="entry name" value="RNA_pol_sigma-70_dom"/>
</dbReference>
<dbReference type="Proteomes" id="UP000706891">
    <property type="component" value="Unassembled WGS sequence"/>
</dbReference>
<reference evidence="7" key="1">
    <citation type="submission" date="2020-08" db="EMBL/GenBank/DDBJ databases">
        <authorList>
            <person name="Cejkova D."/>
            <person name="Kubasova T."/>
            <person name="Jahodarova E."/>
            <person name="Rychlik I."/>
        </authorList>
    </citation>
    <scope>NUCLEOTIDE SEQUENCE</scope>
    <source>
        <strain evidence="7">An824</strain>
    </source>
</reference>
<dbReference type="GO" id="GO:0006352">
    <property type="term" value="P:DNA-templated transcription initiation"/>
    <property type="evidence" value="ECO:0007669"/>
    <property type="project" value="InterPro"/>
</dbReference>
<evidence type="ECO:0000256" key="4">
    <source>
        <dbReference type="ARBA" id="ARBA00023163"/>
    </source>
</evidence>
<dbReference type="Gene3D" id="1.10.1740.10">
    <property type="match status" value="1"/>
</dbReference>
<dbReference type="GO" id="GO:0016987">
    <property type="term" value="F:sigma factor activity"/>
    <property type="evidence" value="ECO:0007669"/>
    <property type="project" value="UniProtKB-KW"/>
</dbReference>
<accession>A0A939B744</accession>
<evidence type="ECO:0000256" key="3">
    <source>
        <dbReference type="ARBA" id="ARBA00023082"/>
    </source>
</evidence>
<dbReference type="NCBIfam" id="TIGR02937">
    <property type="entry name" value="sigma70-ECF"/>
    <property type="match status" value="1"/>
</dbReference>
<feature type="domain" description="RNA polymerase sigma factor 70 region 4 type 2" evidence="6">
    <location>
        <begin position="111"/>
        <end position="160"/>
    </location>
</feature>
<protein>
    <submittedName>
        <fullName evidence="7">Sigma-70 family RNA polymerase sigma factor</fullName>
    </submittedName>
</protein>
<dbReference type="InterPro" id="IPR013324">
    <property type="entry name" value="RNA_pol_sigma_r3/r4-like"/>
</dbReference>
<name>A0A939B744_9BACT</name>
<reference evidence="7" key="2">
    <citation type="journal article" date="2021" name="Sci. Rep.">
        <title>The distribution of antibiotic resistance genes in chicken gut microbiota commensals.</title>
        <authorList>
            <person name="Juricova H."/>
            <person name="Matiasovicova J."/>
            <person name="Kubasova T."/>
            <person name="Cejkova D."/>
            <person name="Rychlik I."/>
        </authorList>
    </citation>
    <scope>NUCLEOTIDE SEQUENCE</scope>
    <source>
        <strain evidence="7">An824</strain>
    </source>
</reference>
<proteinExistence type="inferred from homology"/>
<dbReference type="EMBL" id="JACJJG010000015">
    <property type="protein sequence ID" value="MBM6673210.1"/>
    <property type="molecule type" value="Genomic_DNA"/>
</dbReference>
<dbReference type="Gene3D" id="1.10.10.10">
    <property type="entry name" value="Winged helix-like DNA-binding domain superfamily/Winged helix DNA-binding domain"/>
    <property type="match status" value="1"/>
</dbReference>
<dbReference type="RefSeq" id="WP_021949079.1">
    <property type="nucleotide sequence ID" value="NZ_JACJJG010000015.1"/>
</dbReference>